<proteinExistence type="predicted"/>
<gene>
    <name evidence="8" type="ORF">F0460_02340</name>
</gene>
<dbReference type="InterPro" id="IPR011990">
    <property type="entry name" value="TPR-like_helical_dom_sf"/>
</dbReference>
<dbReference type="GO" id="GO:0003700">
    <property type="term" value="F:DNA-binding transcription factor activity"/>
    <property type="evidence" value="ECO:0007669"/>
    <property type="project" value="InterPro"/>
</dbReference>
<evidence type="ECO:0000259" key="7">
    <source>
        <dbReference type="PROSITE" id="PS01124"/>
    </source>
</evidence>
<feature type="chain" id="PRO_5024467239" evidence="6">
    <location>
        <begin position="20"/>
        <end position="596"/>
    </location>
</feature>
<dbReference type="RefSeq" id="WP_150009864.1">
    <property type="nucleotide sequence ID" value="NZ_VWSG01000001.1"/>
</dbReference>
<dbReference type="PROSITE" id="PS50005">
    <property type="entry name" value="TPR"/>
    <property type="match status" value="1"/>
</dbReference>
<keyword evidence="6" id="KW-0732">Signal</keyword>
<dbReference type="Gene3D" id="1.25.40.10">
    <property type="entry name" value="Tetratricopeptide repeat domain"/>
    <property type="match status" value="1"/>
</dbReference>
<feature type="signal peptide" evidence="6">
    <location>
        <begin position="1"/>
        <end position="19"/>
    </location>
</feature>
<evidence type="ECO:0000256" key="4">
    <source>
        <dbReference type="PROSITE-ProRule" id="PRU00339"/>
    </source>
</evidence>
<protein>
    <submittedName>
        <fullName evidence="8">Helix-turn-helix domain-containing protein</fullName>
    </submittedName>
</protein>
<dbReference type="SMART" id="SM00342">
    <property type="entry name" value="HTH_ARAC"/>
    <property type="match status" value="1"/>
</dbReference>
<dbReference type="Pfam" id="PF12833">
    <property type="entry name" value="HTH_18"/>
    <property type="match status" value="1"/>
</dbReference>
<keyword evidence="5" id="KW-0812">Transmembrane</keyword>
<dbReference type="PANTHER" id="PTHR43280:SF2">
    <property type="entry name" value="HTH-TYPE TRANSCRIPTIONAL REGULATOR EXSA"/>
    <property type="match status" value="1"/>
</dbReference>
<dbReference type="InterPro" id="IPR018060">
    <property type="entry name" value="HTH_AraC"/>
</dbReference>
<keyword evidence="5" id="KW-1133">Transmembrane helix</keyword>
<dbReference type="GO" id="GO:0043565">
    <property type="term" value="F:sequence-specific DNA binding"/>
    <property type="evidence" value="ECO:0007669"/>
    <property type="project" value="InterPro"/>
</dbReference>
<dbReference type="SMART" id="SM00028">
    <property type="entry name" value="TPR"/>
    <property type="match status" value="4"/>
</dbReference>
<dbReference type="InterPro" id="IPR019734">
    <property type="entry name" value="TPR_rpt"/>
</dbReference>
<keyword evidence="2" id="KW-0238">DNA-binding</keyword>
<evidence type="ECO:0000256" key="6">
    <source>
        <dbReference type="SAM" id="SignalP"/>
    </source>
</evidence>
<evidence type="ECO:0000256" key="3">
    <source>
        <dbReference type="ARBA" id="ARBA00023163"/>
    </source>
</evidence>
<organism evidence="8 9">
    <name type="scientific">Paenimyroides baculatum</name>
    <dbReference type="NCBI Taxonomy" id="2608000"/>
    <lineage>
        <taxon>Bacteria</taxon>
        <taxon>Pseudomonadati</taxon>
        <taxon>Bacteroidota</taxon>
        <taxon>Flavobacteriia</taxon>
        <taxon>Flavobacteriales</taxon>
        <taxon>Flavobacteriaceae</taxon>
        <taxon>Paenimyroides</taxon>
    </lineage>
</organism>
<sequence length="596" mass="70553">MLKIYLSILLFAVFVKANAQTSFNYNEDDFTFEQLNDSLNNNITGESKYKLFLKLYLNKAKEQKNNVHLFEAYDKTSGITNNPYEFHTYTDTLLLLAKVLPKDYYIRALQSKATAYYFEKDYINSLNYELKALNALDKEKEPYVYYKDIYGIGLVYFHVQEYEKSYQYFNKARIFFEKPVQYSYTQGYINSIYREAFALYYLNRYKESNALINIGLSNTNQLEPDDLYYKDPYLYYVQALNLYQEKNYNESIELLKNNLAVIAENDDFANEATAYFYLGLNYLHLNQKENAMVYFKKTNDIFNKHNYSNPEIKDAYTYLISYYREQKNTEEELYYTNQLLKVMKLLQTEYKSLIGTLHSNFDIKTLIADKKYLENNLNKQNTLTNILIFAGITIVITLLLITVHNYRKRKEFLKNYNDLLKQREPLPIQENADESYPIVSNSINPLAINIDEWGKYILPVINDVKDTPIVDDKILKELISHLNTFEKNHLFLNKDINLNDLANQWNTNRTYLSQFINSYKEKSFIDYLNSLRITYFLDKVDTDKKWTKYKIQAIAELLGFSSARSFSSAFMKSTGMSPSFYLQQVNLDHKKEEISV</sequence>
<dbReference type="InterPro" id="IPR009057">
    <property type="entry name" value="Homeodomain-like_sf"/>
</dbReference>
<dbReference type="SUPFAM" id="SSF48452">
    <property type="entry name" value="TPR-like"/>
    <property type="match status" value="1"/>
</dbReference>
<dbReference type="Gene3D" id="1.10.10.60">
    <property type="entry name" value="Homeodomain-like"/>
    <property type="match status" value="2"/>
</dbReference>
<dbReference type="Proteomes" id="UP000325141">
    <property type="component" value="Unassembled WGS sequence"/>
</dbReference>
<dbReference type="PANTHER" id="PTHR43280">
    <property type="entry name" value="ARAC-FAMILY TRANSCRIPTIONAL REGULATOR"/>
    <property type="match status" value="1"/>
</dbReference>
<feature type="transmembrane region" description="Helical" evidence="5">
    <location>
        <begin position="386"/>
        <end position="406"/>
    </location>
</feature>
<evidence type="ECO:0000256" key="2">
    <source>
        <dbReference type="ARBA" id="ARBA00023125"/>
    </source>
</evidence>
<feature type="repeat" description="TPR" evidence="4">
    <location>
        <begin position="272"/>
        <end position="305"/>
    </location>
</feature>
<keyword evidence="1" id="KW-0805">Transcription regulation</keyword>
<name>A0A5M6CYU0_9FLAO</name>
<reference evidence="8 9" key="1">
    <citation type="submission" date="2019-09" db="EMBL/GenBank/DDBJ databases">
        <title>Genome sequence and assembly of Flavobacterium sp.</title>
        <authorList>
            <person name="Chhetri G."/>
        </authorList>
    </citation>
    <scope>NUCLEOTIDE SEQUENCE [LARGE SCALE GENOMIC DNA]</scope>
    <source>
        <strain evidence="8 9">SNL9</strain>
    </source>
</reference>
<comment type="caution">
    <text evidence="8">The sequence shown here is derived from an EMBL/GenBank/DDBJ whole genome shotgun (WGS) entry which is preliminary data.</text>
</comment>
<evidence type="ECO:0000313" key="8">
    <source>
        <dbReference type="EMBL" id="KAA5538459.1"/>
    </source>
</evidence>
<dbReference type="EMBL" id="VWSG01000001">
    <property type="protein sequence ID" value="KAA5538459.1"/>
    <property type="molecule type" value="Genomic_DNA"/>
</dbReference>
<keyword evidence="5" id="KW-0472">Membrane</keyword>
<feature type="domain" description="HTH araC/xylS-type" evidence="7">
    <location>
        <begin position="472"/>
        <end position="584"/>
    </location>
</feature>
<dbReference type="SUPFAM" id="SSF46689">
    <property type="entry name" value="Homeodomain-like"/>
    <property type="match status" value="1"/>
</dbReference>
<keyword evidence="4" id="KW-0802">TPR repeat</keyword>
<evidence type="ECO:0000313" key="9">
    <source>
        <dbReference type="Proteomes" id="UP000325141"/>
    </source>
</evidence>
<dbReference type="PROSITE" id="PS01124">
    <property type="entry name" value="HTH_ARAC_FAMILY_2"/>
    <property type="match status" value="1"/>
</dbReference>
<evidence type="ECO:0000256" key="1">
    <source>
        <dbReference type="ARBA" id="ARBA00023015"/>
    </source>
</evidence>
<accession>A0A5M6CYU0</accession>
<keyword evidence="3" id="KW-0804">Transcription</keyword>
<keyword evidence="9" id="KW-1185">Reference proteome</keyword>
<evidence type="ECO:0000256" key="5">
    <source>
        <dbReference type="SAM" id="Phobius"/>
    </source>
</evidence>
<dbReference type="AlphaFoldDB" id="A0A5M6CYU0"/>